<keyword evidence="2" id="KW-1185">Reference proteome</keyword>
<dbReference type="EMBL" id="FXYH01000030">
    <property type="protein sequence ID" value="SMX50339.1"/>
    <property type="molecule type" value="Genomic_DNA"/>
</dbReference>
<dbReference type="GO" id="GO:0008146">
    <property type="term" value="F:sulfotransferase activity"/>
    <property type="evidence" value="ECO:0007669"/>
    <property type="project" value="InterPro"/>
</dbReference>
<dbReference type="OrthoDB" id="288532at2"/>
<sequence>MIYLKDANIIFLKARKVAGTSFEIALSKFANQDDIITPVTPNDEKARSELGFPGAQNYLKPIAEFDAADVYRTVRYRSYPKKFNNHLSALEARKRLGPEVFDNAYKIAIVRNPYDTLVSSYFFAMNSSEHKISFTDWIKENPHVLNRNSHQYEINGKNIIDYFIRFENIIDDTEELEAKKESLRGLSVLVSSIRTKDGIRPKKNTTPAEVFNNDADLISAVRFFNKDIIDRFDYSLD</sequence>
<evidence type="ECO:0000313" key="1">
    <source>
        <dbReference type="EMBL" id="SMX50339.1"/>
    </source>
</evidence>
<accession>A0A238L5R2</accession>
<organism evidence="1 2">
    <name type="scientific">Pelagimonas varians</name>
    <dbReference type="NCBI Taxonomy" id="696760"/>
    <lineage>
        <taxon>Bacteria</taxon>
        <taxon>Pseudomonadati</taxon>
        <taxon>Pseudomonadota</taxon>
        <taxon>Alphaproteobacteria</taxon>
        <taxon>Rhodobacterales</taxon>
        <taxon>Roseobacteraceae</taxon>
        <taxon>Pelagimonas</taxon>
    </lineage>
</organism>
<proteinExistence type="predicted"/>
<name>A0A238L5R2_9RHOB</name>
<evidence type="ECO:0008006" key="3">
    <source>
        <dbReference type="Google" id="ProtNLM"/>
    </source>
</evidence>
<dbReference type="Proteomes" id="UP000220836">
    <property type="component" value="Unassembled WGS sequence"/>
</dbReference>
<dbReference type="InterPro" id="IPR005331">
    <property type="entry name" value="Sulfotransferase"/>
</dbReference>
<protein>
    <recommendedName>
        <fullName evidence="3">Sulfotransferase family protein</fullName>
    </recommendedName>
</protein>
<dbReference type="RefSeq" id="WP_097807000.1">
    <property type="nucleotide sequence ID" value="NZ_CBDIHF020000005.1"/>
</dbReference>
<gene>
    <name evidence="1" type="ORF">PEV8663_04596</name>
</gene>
<dbReference type="Gene3D" id="3.40.50.300">
    <property type="entry name" value="P-loop containing nucleotide triphosphate hydrolases"/>
    <property type="match status" value="1"/>
</dbReference>
<dbReference type="SUPFAM" id="SSF52540">
    <property type="entry name" value="P-loop containing nucleoside triphosphate hydrolases"/>
    <property type="match status" value="1"/>
</dbReference>
<evidence type="ECO:0000313" key="2">
    <source>
        <dbReference type="Proteomes" id="UP000220836"/>
    </source>
</evidence>
<dbReference type="InterPro" id="IPR027417">
    <property type="entry name" value="P-loop_NTPase"/>
</dbReference>
<dbReference type="Pfam" id="PF03567">
    <property type="entry name" value="Sulfotransfer_2"/>
    <property type="match status" value="1"/>
</dbReference>
<reference evidence="1 2" key="1">
    <citation type="submission" date="2017-05" db="EMBL/GenBank/DDBJ databases">
        <authorList>
            <person name="Song R."/>
            <person name="Chenine A.L."/>
            <person name="Ruprecht R.M."/>
        </authorList>
    </citation>
    <scope>NUCLEOTIDE SEQUENCE [LARGE SCALE GENOMIC DNA]</scope>
    <source>
        <strain evidence="1 2">CECT 8663</strain>
    </source>
</reference>
<dbReference type="AlphaFoldDB" id="A0A238L5R2"/>
<dbReference type="GO" id="GO:0016020">
    <property type="term" value="C:membrane"/>
    <property type="evidence" value="ECO:0007669"/>
    <property type="project" value="InterPro"/>
</dbReference>